<evidence type="ECO:0000256" key="4">
    <source>
        <dbReference type="ARBA" id="ARBA00022475"/>
    </source>
</evidence>
<reference evidence="13 14" key="1">
    <citation type="submission" date="2024-09" db="EMBL/GenBank/DDBJ databases">
        <authorList>
            <person name="Sun Q."/>
            <person name="Mori K."/>
        </authorList>
    </citation>
    <scope>NUCLEOTIDE SEQUENCE [LARGE SCALE GENOMIC DNA]</scope>
    <source>
        <strain evidence="13 14">CECT 7955</strain>
    </source>
</reference>
<evidence type="ECO:0000256" key="1">
    <source>
        <dbReference type="ARBA" id="ARBA00004651"/>
    </source>
</evidence>
<evidence type="ECO:0000256" key="12">
    <source>
        <dbReference type="SAM" id="Phobius"/>
    </source>
</evidence>
<keyword evidence="6 12" id="KW-0812">Transmembrane</keyword>
<evidence type="ECO:0000256" key="5">
    <source>
        <dbReference type="ARBA" id="ARBA00022617"/>
    </source>
</evidence>
<evidence type="ECO:0000256" key="2">
    <source>
        <dbReference type="ARBA" id="ARBA00007543"/>
    </source>
</evidence>
<sequence>MEFFWYIVLIIMLATYIVLDGYDFGAGIVHLFFGKTEKDKKAITNAIGPFWDANEVWLIATGGLLFFAFPTLYASSFSGFYLPLIMILWLLIFRAIGLELRGQIHHPMWEVIWDKAFGIASLLLALFFGVALGNVVRGVNLGMVENGVSTVEAHYFFLPLWNPTFSPQANHLGIIDWFTLLLGIISVVALTIHGANWIIFKTKANINTKLKDVIFKLNFALLALVIVSLFVWHSIEPHPFHNFIKYPFLWVLPIIMLIGLLGLFKVKTFKKDGHGFLFSTLFLVGGLASTVASMFPNLLRSTNNVNPSLTLYNAAADDYGLSVGVYWFSIAIVLVIVYFVIQYKVFKGKMDDVGYGEH</sequence>
<evidence type="ECO:0000256" key="10">
    <source>
        <dbReference type="ARBA" id="ARBA00023004"/>
    </source>
</evidence>
<feature type="transmembrane region" description="Helical" evidence="12">
    <location>
        <begin position="6"/>
        <end position="33"/>
    </location>
</feature>
<feature type="transmembrane region" description="Helical" evidence="12">
    <location>
        <begin position="116"/>
        <end position="136"/>
    </location>
</feature>
<dbReference type="Proteomes" id="UP001589607">
    <property type="component" value="Unassembled WGS sequence"/>
</dbReference>
<proteinExistence type="inferred from homology"/>
<evidence type="ECO:0000313" key="14">
    <source>
        <dbReference type="Proteomes" id="UP001589607"/>
    </source>
</evidence>
<comment type="caution">
    <text evidence="13">The sequence shown here is derived from an EMBL/GenBank/DDBJ whole genome shotgun (WGS) entry which is preliminary data.</text>
</comment>
<feature type="transmembrane region" description="Helical" evidence="12">
    <location>
        <begin position="174"/>
        <end position="192"/>
    </location>
</feature>
<protein>
    <submittedName>
        <fullName evidence="13">Cytochrome d ubiquinol oxidase subunit II</fullName>
    </submittedName>
</protein>
<keyword evidence="7" id="KW-0479">Metal-binding</keyword>
<keyword evidence="14" id="KW-1185">Reference proteome</keyword>
<evidence type="ECO:0000256" key="7">
    <source>
        <dbReference type="ARBA" id="ARBA00022723"/>
    </source>
</evidence>
<evidence type="ECO:0000256" key="9">
    <source>
        <dbReference type="ARBA" id="ARBA00022989"/>
    </source>
</evidence>
<gene>
    <name evidence="13" type="primary">cydB</name>
    <name evidence="13" type="ORF">ACFFVF_20950</name>
</gene>
<dbReference type="NCBIfam" id="TIGR00203">
    <property type="entry name" value="cydB"/>
    <property type="match status" value="1"/>
</dbReference>
<dbReference type="EMBL" id="JBHMEY010000097">
    <property type="protein sequence ID" value="MFB9098985.1"/>
    <property type="molecule type" value="Genomic_DNA"/>
</dbReference>
<feature type="transmembrane region" description="Helical" evidence="12">
    <location>
        <begin position="247"/>
        <end position="264"/>
    </location>
</feature>
<dbReference type="PIRSF" id="PIRSF000267">
    <property type="entry name" value="Cyt_oxidse_sub2"/>
    <property type="match status" value="1"/>
</dbReference>
<feature type="transmembrane region" description="Helical" evidence="12">
    <location>
        <begin position="54"/>
        <end position="73"/>
    </location>
</feature>
<dbReference type="InterPro" id="IPR003317">
    <property type="entry name" value="Cyt-d_oxidase_su2"/>
</dbReference>
<keyword evidence="8" id="KW-0249">Electron transport</keyword>
<name>A0ABV5GUC3_9FLAO</name>
<keyword evidence="5" id="KW-0349">Heme</keyword>
<accession>A0ABV5GUC3</accession>
<dbReference type="RefSeq" id="WP_236456864.1">
    <property type="nucleotide sequence ID" value="NZ_CBCSGE010000030.1"/>
</dbReference>
<organism evidence="13 14">
    <name type="scientific">Flavobacterium jumunjinense</name>
    <dbReference type="NCBI Taxonomy" id="998845"/>
    <lineage>
        <taxon>Bacteria</taxon>
        <taxon>Pseudomonadati</taxon>
        <taxon>Bacteroidota</taxon>
        <taxon>Flavobacteriia</taxon>
        <taxon>Flavobacteriales</taxon>
        <taxon>Flavobacteriaceae</taxon>
        <taxon>Flavobacterium</taxon>
    </lineage>
</organism>
<evidence type="ECO:0000256" key="8">
    <source>
        <dbReference type="ARBA" id="ARBA00022982"/>
    </source>
</evidence>
<keyword evidence="11 12" id="KW-0472">Membrane</keyword>
<evidence type="ECO:0000313" key="13">
    <source>
        <dbReference type="EMBL" id="MFB9098985.1"/>
    </source>
</evidence>
<keyword evidence="10" id="KW-0408">Iron</keyword>
<keyword evidence="9 12" id="KW-1133">Transmembrane helix</keyword>
<dbReference type="Pfam" id="PF02322">
    <property type="entry name" value="Cyt_bd_oxida_II"/>
    <property type="match status" value="1"/>
</dbReference>
<dbReference type="PANTHER" id="PTHR43141">
    <property type="entry name" value="CYTOCHROME BD2 SUBUNIT II"/>
    <property type="match status" value="1"/>
</dbReference>
<keyword evidence="4" id="KW-1003">Cell membrane</keyword>
<dbReference type="PANTHER" id="PTHR43141:SF5">
    <property type="entry name" value="CYTOCHROME BD-I UBIQUINOL OXIDASE SUBUNIT 2"/>
    <property type="match status" value="1"/>
</dbReference>
<feature type="transmembrane region" description="Helical" evidence="12">
    <location>
        <begin position="276"/>
        <end position="299"/>
    </location>
</feature>
<feature type="transmembrane region" description="Helical" evidence="12">
    <location>
        <begin position="79"/>
        <end position="96"/>
    </location>
</feature>
<evidence type="ECO:0000256" key="3">
    <source>
        <dbReference type="ARBA" id="ARBA00022448"/>
    </source>
</evidence>
<comment type="subcellular location">
    <subcellularLocation>
        <location evidence="1">Cell membrane</location>
        <topology evidence="1">Multi-pass membrane protein</topology>
    </subcellularLocation>
</comment>
<feature type="transmembrane region" description="Helical" evidence="12">
    <location>
        <begin position="319"/>
        <end position="341"/>
    </location>
</feature>
<feature type="transmembrane region" description="Helical" evidence="12">
    <location>
        <begin position="213"/>
        <end position="235"/>
    </location>
</feature>
<keyword evidence="3" id="KW-0813">Transport</keyword>
<comment type="similarity">
    <text evidence="2">Belongs to the cytochrome ubiquinol oxidase subunit 2 family.</text>
</comment>
<evidence type="ECO:0000256" key="6">
    <source>
        <dbReference type="ARBA" id="ARBA00022692"/>
    </source>
</evidence>
<evidence type="ECO:0000256" key="11">
    <source>
        <dbReference type="ARBA" id="ARBA00023136"/>
    </source>
</evidence>